<organism evidence="1 2">
    <name type="scientific">Lindgomyces ingoldianus</name>
    <dbReference type="NCBI Taxonomy" id="673940"/>
    <lineage>
        <taxon>Eukaryota</taxon>
        <taxon>Fungi</taxon>
        <taxon>Dikarya</taxon>
        <taxon>Ascomycota</taxon>
        <taxon>Pezizomycotina</taxon>
        <taxon>Dothideomycetes</taxon>
        <taxon>Pleosporomycetidae</taxon>
        <taxon>Pleosporales</taxon>
        <taxon>Lindgomycetaceae</taxon>
        <taxon>Lindgomyces</taxon>
    </lineage>
</organism>
<keyword evidence="2" id="KW-1185">Reference proteome</keyword>
<gene>
    <name evidence="1" type="ORF">BDR25DRAFT_336433</name>
</gene>
<comment type="caution">
    <text evidence="1">The sequence shown here is derived from an EMBL/GenBank/DDBJ whole genome shotgun (WGS) entry which is preliminary data.</text>
</comment>
<accession>A0ACB6QI10</accession>
<protein>
    <submittedName>
        <fullName evidence="1">Uncharacterized protein</fullName>
    </submittedName>
</protein>
<proteinExistence type="predicted"/>
<evidence type="ECO:0000313" key="1">
    <source>
        <dbReference type="EMBL" id="KAF2466569.1"/>
    </source>
</evidence>
<dbReference type="Proteomes" id="UP000799755">
    <property type="component" value="Unassembled WGS sequence"/>
</dbReference>
<name>A0ACB6QI10_9PLEO</name>
<sequence length="362" mass="39931">MASQLGGALPPPPGVGPNFIDPPSQQRDNLIQHATCLTLISLFLAMRIYTRLYILRAKLGADDYFCVLSYVAESKGIGRHMWDVPAVQVVDAFKYLVLAAWAYLLLTGCIKLTFLFCYRRIFSMESGVKTFINLGISFVVCLTAGLFFATMFSCTPVQRSWNAIVPGTCFNPHILPWLSASSSSLTDIYILVLPIAPLWRLNMSLKSKLKVMVAFSFGLLACIASLVRLGMTRVLQSSLDASWNTASIGKWSAIEVDVGIMCSCLMLFPAFLKHHLPEEARTFVSESLSRISSAFSGISRSQSTAGKGSEKAWPIDKYQSINHGKLKRTNFVVESMHVSGHNGGTTVTSYGDSRYDGKMDRF</sequence>
<evidence type="ECO:0000313" key="2">
    <source>
        <dbReference type="Proteomes" id="UP000799755"/>
    </source>
</evidence>
<reference evidence="1" key="1">
    <citation type="journal article" date="2020" name="Stud. Mycol.">
        <title>101 Dothideomycetes genomes: a test case for predicting lifestyles and emergence of pathogens.</title>
        <authorList>
            <person name="Haridas S."/>
            <person name="Albert R."/>
            <person name="Binder M."/>
            <person name="Bloem J."/>
            <person name="Labutti K."/>
            <person name="Salamov A."/>
            <person name="Andreopoulos B."/>
            <person name="Baker S."/>
            <person name="Barry K."/>
            <person name="Bills G."/>
            <person name="Bluhm B."/>
            <person name="Cannon C."/>
            <person name="Castanera R."/>
            <person name="Culley D."/>
            <person name="Daum C."/>
            <person name="Ezra D."/>
            <person name="Gonzalez J."/>
            <person name="Henrissat B."/>
            <person name="Kuo A."/>
            <person name="Liang C."/>
            <person name="Lipzen A."/>
            <person name="Lutzoni F."/>
            <person name="Magnuson J."/>
            <person name="Mondo S."/>
            <person name="Nolan M."/>
            <person name="Ohm R."/>
            <person name="Pangilinan J."/>
            <person name="Park H.-J."/>
            <person name="Ramirez L."/>
            <person name="Alfaro M."/>
            <person name="Sun H."/>
            <person name="Tritt A."/>
            <person name="Yoshinaga Y."/>
            <person name="Zwiers L.-H."/>
            <person name="Turgeon B."/>
            <person name="Goodwin S."/>
            <person name="Spatafora J."/>
            <person name="Crous P."/>
            <person name="Grigoriev I."/>
        </authorList>
    </citation>
    <scope>NUCLEOTIDE SEQUENCE</scope>
    <source>
        <strain evidence="1">ATCC 200398</strain>
    </source>
</reference>
<dbReference type="EMBL" id="MU003524">
    <property type="protein sequence ID" value="KAF2466569.1"/>
    <property type="molecule type" value="Genomic_DNA"/>
</dbReference>